<evidence type="ECO:0000256" key="2">
    <source>
        <dbReference type="ARBA" id="ARBA00022898"/>
    </source>
</evidence>
<accession>A0A0C5VJB1</accession>
<dbReference type="PANTHER" id="PTHR46577">
    <property type="entry name" value="HTH-TYPE TRANSCRIPTIONAL REGULATORY PROTEIN GABR"/>
    <property type="match status" value="1"/>
</dbReference>
<dbReference type="InterPro" id="IPR036388">
    <property type="entry name" value="WH-like_DNA-bd_sf"/>
</dbReference>
<dbReference type="OrthoDB" id="9804020at2"/>
<gene>
    <name evidence="7" type="ORF">YC6258_02684</name>
</gene>
<keyword evidence="5" id="KW-0804">Transcription</keyword>
<protein>
    <submittedName>
        <fullName evidence="7">Transcriptional regulator containing a DNA-binding HTH domain and an aminotransferase domain (MocR family-like protein)</fullName>
        <ecNumber evidence="7">2.6.1.1</ecNumber>
    </submittedName>
</protein>
<dbReference type="HOGENOM" id="CLU_017584_0_0_6"/>
<dbReference type="KEGG" id="gsn:YC6258_02684"/>
<dbReference type="EC" id="2.6.1.1" evidence="7"/>
<dbReference type="PATRIC" id="fig|1445510.3.peg.2635"/>
<evidence type="ECO:0000256" key="1">
    <source>
        <dbReference type="ARBA" id="ARBA00005384"/>
    </source>
</evidence>
<dbReference type="InterPro" id="IPR036390">
    <property type="entry name" value="WH_DNA-bd_sf"/>
</dbReference>
<reference evidence="7 8" key="1">
    <citation type="submission" date="2014-01" db="EMBL/GenBank/DDBJ databases">
        <title>Full genme sequencing of cellulolytic bacterium Gynuella sunshinyii YC6258T gen. nov., sp. nov.</title>
        <authorList>
            <person name="Khan H."/>
            <person name="Chung E.J."/>
            <person name="Chung Y.R."/>
        </authorList>
    </citation>
    <scope>NUCLEOTIDE SEQUENCE [LARGE SCALE GENOMIC DNA]</scope>
    <source>
        <strain evidence="7 8">YC6258</strain>
    </source>
</reference>
<dbReference type="SUPFAM" id="SSF53383">
    <property type="entry name" value="PLP-dependent transferases"/>
    <property type="match status" value="1"/>
</dbReference>
<dbReference type="Pfam" id="PF00392">
    <property type="entry name" value="GntR"/>
    <property type="match status" value="1"/>
</dbReference>
<keyword evidence="2" id="KW-0663">Pyridoxal phosphate</keyword>
<dbReference type="Gene3D" id="3.90.1150.10">
    <property type="entry name" value="Aspartate Aminotransferase, domain 1"/>
    <property type="match status" value="1"/>
</dbReference>
<comment type="similarity">
    <text evidence="1">In the C-terminal section; belongs to the class-I pyridoxal-phosphate-dependent aminotransferase family.</text>
</comment>
<evidence type="ECO:0000256" key="4">
    <source>
        <dbReference type="ARBA" id="ARBA00023125"/>
    </source>
</evidence>
<evidence type="ECO:0000256" key="5">
    <source>
        <dbReference type="ARBA" id="ARBA00023163"/>
    </source>
</evidence>
<dbReference type="GO" id="GO:0003700">
    <property type="term" value="F:DNA-binding transcription factor activity"/>
    <property type="evidence" value="ECO:0007669"/>
    <property type="project" value="InterPro"/>
</dbReference>
<evidence type="ECO:0000256" key="3">
    <source>
        <dbReference type="ARBA" id="ARBA00023015"/>
    </source>
</evidence>
<dbReference type="GO" id="GO:0003677">
    <property type="term" value="F:DNA binding"/>
    <property type="evidence" value="ECO:0007669"/>
    <property type="project" value="UniProtKB-KW"/>
</dbReference>
<keyword evidence="3" id="KW-0805">Transcription regulation</keyword>
<dbReference type="Gene3D" id="3.40.640.10">
    <property type="entry name" value="Type I PLP-dependent aspartate aminotransferase-like (Major domain)"/>
    <property type="match status" value="1"/>
</dbReference>
<evidence type="ECO:0000313" key="7">
    <source>
        <dbReference type="EMBL" id="AJQ94722.1"/>
    </source>
</evidence>
<dbReference type="InterPro" id="IPR015424">
    <property type="entry name" value="PyrdxlP-dep_Trfase"/>
</dbReference>
<dbReference type="InterPro" id="IPR051446">
    <property type="entry name" value="HTH_trans_reg/aminotransferase"/>
</dbReference>
<keyword evidence="8" id="KW-1185">Reference proteome</keyword>
<dbReference type="AlphaFoldDB" id="A0A0C5VJB1"/>
<dbReference type="PROSITE" id="PS50949">
    <property type="entry name" value="HTH_GNTR"/>
    <property type="match status" value="1"/>
</dbReference>
<dbReference type="CDD" id="cd00609">
    <property type="entry name" value="AAT_like"/>
    <property type="match status" value="1"/>
</dbReference>
<proteinExistence type="inferred from homology"/>
<dbReference type="SUPFAM" id="SSF46785">
    <property type="entry name" value="Winged helix' DNA-binding domain"/>
    <property type="match status" value="1"/>
</dbReference>
<feature type="domain" description="HTH gntR-type" evidence="6">
    <location>
        <begin position="3"/>
        <end position="71"/>
    </location>
</feature>
<dbReference type="GO" id="GO:0030170">
    <property type="term" value="F:pyridoxal phosphate binding"/>
    <property type="evidence" value="ECO:0007669"/>
    <property type="project" value="InterPro"/>
</dbReference>
<dbReference type="RefSeq" id="WP_044617203.1">
    <property type="nucleotide sequence ID" value="NZ_CP007142.1"/>
</dbReference>
<dbReference type="CDD" id="cd07377">
    <property type="entry name" value="WHTH_GntR"/>
    <property type="match status" value="1"/>
</dbReference>
<dbReference type="GO" id="GO:0004069">
    <property type="term" value="F:L-aspartate:2-oxoglutarate aminotransferase activity"/>
    <property type="evidence" value="ECO:0007669"/>
    <property type="project" value="UniProtKB-EC"/>
</dbReference>
<evidence type="ECO:0000313" key="8">
    <source>
        <dbReference type="Proteomes" id="UP000032266"/>
    </source>
</evidence>
<sequence>MEGSLYAQLADKMTEQIRHGAIAIGERMPSVRHLSRQERVSISTVMAAYSLLEERGWVEARPKSGYYACRQIREALAVPSASVVEPDPVIASTSQLVMDVQRDGFKPHAINFCRATPALDFPISRHLRQTYTRLSRTQQHLGVSCLPEGPYVLRQQIARHAMDAGVAVSPDSIVTTAGSLNAMGLCLQVLTRPGDLVAVESPCYYGILQLIEAYGLKAIEVPTHPETGLSLEALKLAMEQWPLKVILTVPSFSNPLGCSIPDERKKALVRLLEQYQVPLIEDDVYGDLYFGTHRPGAIKAFDKQGLVLLCSSLSKTIDPQLRVGWVLAGRYYEEILHRKFVNMLSTPVLPQLVCAEVLGQGIYERHLRQAREAYRQRYQRLVDLVSETFPAITKISRPQGGIVAWLEMPENFDSTELYHFCRNAGVLIAPGEIFSINKQFKHCFRLNYAPRWTREREAAIRKLGQWISDQIEKP</sequence>
<dbReference type="InterPro" id="IPR000524">
    <property type="entry name" value="Tscrpt_reg_HTH_GntR"/>
</dbReference>
<dbReference type="InterPro" id="IPR004839">
    <property type="entry name" value="Aminotransferase_I/II_large"/>
</dbReference>
<dbReference type="SMART" id="SM00345">
    <property type="entry name" value="HTH_GNTR"/>
    <property type="match status" value="1"/>
</dbReference>
<dbReference type="STRING" id="1445510.YC6258_02684"/>
<keyword evidence="7" id="KW-0032">Aminotransferase</keyword>
<dbReference type="Pfam" id="PF00155">
    <property type="entry name" value="Aminotran_1_2"/>
    <property type="match status" value="1"/>
</dbReference>
<name>A0A0C5VJB1_9GAMM</name>
<keyword evidence="7" id="KW-0808">Transferase</keyword>
<evidence type="ECO:0000259" key="6">
    <source>
        <dbReference type="PROSITE" id="PS50949"/>
    </source>
</evidence>
<keyword evidence="4 7" id="KW-0238">DNA-binding</keyword>
<dbReference type="EMBL" id="CP007142">
    <property type="protein sequence ID" value="AJQ94722.1"/>
    <property type="molecule type" value="Genomic_DNA"/>
</dbReference>
<dbReference type="InterPro" id="IPR015422">
    <property type="entry name" value="PyrdxlP-dep_Trfase_small"/>
</dbReference>
<dbReference type="Gene3D" id="1.10.10.10">
    <property type="entry name" value="Winged helix-like DNA-binding domain superfamily/Winged helix DNA-binding domain"/>
    <property type="match status" value="1"/>
</dbReference>
<dbReference type="Proteomes" id="UP000032266">
    <property type="component" value="Chromosome"/>
</dbReference>
<organism evidence="7 8">
    <name type="scientific">Gynuella sunshinyii YC6258</name>
    <dbReference type="NCBI Taxonomy" id="1445510"/>
    <lineage>
        <taxon>Bacteria</taxon>
        <taxon>Pseudomonadati</taxon>
        <taxon>Pseudomonadota</taxon>
        <taxon>Gammaproteobacteria</taxon>
        <taxon>Oceanospirillales</taxon>
        <taxon>Saccharospirillaceae</taxon>
        <taxon>Gynuella</taxon>
    </lineage>
</organism>
<dbReference type="PANTHER" id="PTHR46577:SF2">
    <property type="entry name" value="TRANSCRIPTIONAL REGULATORY PROTEIN"/>
    <property type="match status" value="1"/>
</dbReference>
<dbReference type="InterPro" id="IPR015421">
    <property type="entry name" value="PyrdxlP-dep_Trfase_major"/>
</dbReference>